<dbReference type="InterPro" id="IPR029063">
    <property type="entry name" value="SAM-dependent_MTases_sf"/>
</dbReference>
<evidence type="ECO:0000313" key="3">
    <source>
        <dbReference type="Proteomes" id="UP000830729"/>
    </source>
</evidence>
<feature type="domain" description="Methyltransferase" evidence="1">
    <location>
        <begin position="54"/>
        <end position="146"/>
    </location>
</feature>
<keyword evidence="2" id="KW-0614">Plasmid</keyword>
<dbReference type="InterPro" id="IPR041698">
    <property type="entry name" value="Methyltransf_25"/>
</dbReference>
<gene>
    <name evidence="2" type="ORF">M0R89_19050</name>
</gene>
<dbReference type="GeneID" id="72187343"/>
<dbReference type="GO" id="GO:0008168">
    <property type="term" value="F:methyltransferase activity"/>
    <property type="evidence" value="ECO:0007669"/>
    <property type="project" value="UniProtKB-KW"/>
</dbReference>
<name>A0A8U0I167_9EURY</name>
<dbReference type="RefSeq" id="WP_248652664.1">
    <property type="nucleotide sequence ID" value="NZ_CP096660.1"/>
</dbReference>
<dbReference type="PANTHER" id="PTHR42912">
    <property type="entry name" value="METHYLTRANSFERASE"/>
    <property type="match status" value="1"/>
</dbReference>
<dbReference type="EMBL" id="CP096660">
    <property type="protein sequence ID" value="UPV76631.1"/>
    <property type="molecule type" value="Genomic_DNA"/>
</dbReference>
<dbReference type="Pfam" id="PF13649">
    <property type="entry name" value="Methyltransf_25"/>
    <property type="match status" value="1"/>
</dbReference>
<dbReference type="GO" id="GO:0032259">
    <property type="term" value="P:methylation"/>
    <property type="evidence" value="ECO:0007669"/>
    <property type="project" value="UniProtKB-KW"/>
</dbReference>
<keyword evidence="2" id="KW-0808">Transferase</keyword>
<proteinExistence type="predicted"/>
<evidence type="ECO:0000259" key="1">
    <source>
        <dbReference type="Pfam" id="PF13649"/>
    </source>
</evidence>
<dbReference type="InterPro" id="IPR050508">
    <property type="entry name" value="Methyltransf_Superfamily"/>
</dbReference>
<dbReference type="KEGG" id="halx:M0R89_19050"/>
<organism evidence="2 3">
    <name type="scientific">Halorussus limi</name>
    <dbReference type="NCBI Taxonomy" id="2938695"/>
    <lineage>
        <taxon>Archaea</taxon>
        <taxon>Methanobacteriati</taxon>
        <taxon>Methanobacteriota</taxon>
        <taxon>Stenosarchaea group</taxon>
        <taxon>Halobacteria</taxon>
        <taxon>Halobacteriales</taxon>
        <taxon>Haladaptataceae</taxon>
        <taxon>Halorussus</taxon>
    </lineage>
</organism>
<geneLocation type="plasmid" evidence="2 3">
    <name>unnamed1</name>
</geneLocation>
<sequence length="239" mass="27402">MTEKRSTDGSSGRDEIFTTEDAIKLYTERVQDSTLFPAEQKAVERYFTDPNASVLDVGCGVGRVSHLLDERGFDVTGIDISQPMIEKARSLFPNLDFQVADIRNTTFNSGAFDYVVFSYYGLDYILPKAERVKALREIYRVLRPAGIIVFSSHNSWYKPLRRVAGDFIEHYFEGEKRGKVFSRYKIDSVPLGEVEVYLSNPVHQWLQLRKCGFTLLNVTGESEGRGRFFERDPHYVAKK</sequence>
<dbReference type="Proteomes" id="UP000830729">
    <property type="component" value="Plasmid unnamed1"/>
</dbReference>
<dbReference type="PANTHER" id="PTHR42912:SF80">
    <property type="entry name" value="METHYLTRANSFERASE DOMAIN-CONTAINING PROTEIN"/>
    <property type="match status" value="1"/>
</dbReference>
<keyword evidence="2" id="KW-0489">Methyltransferase</keyword>
<dbReference type="CDD" id="cd02440">
    <property type="entry name" value="AdoMet_MTases"/>
    <property type="match status" value="1"/>
</dbReference>
<evidence type="ECO:0000313" key="2">
    <source>
        <dbReference type="EMBL" id="UPV76631.1"/>
    </source>
</evidence>
<dbReference type="Gene3D" id="3.40.50.150">
    <property type="entry name" value="Vaccinia Virus protein VP39"/>
    <property type="match status" value="1"/>
</dbReference>
<dbReference type="AlphaFoldDB" id="A0A8U0I167"/>
<keyword evidence="3" id="KW-1185">Reference proteome</keyword>
<protein>
    <submittedName>
        <fullName evidence="2">Class I SAM-dependent methyltransferase</fullName>
    </submittedName>
</protein>
<dbReference type="SUPFAM" id="SSF53335">
    <property type="entry name" value="S-adenosyl-L-methionine-dependent methyltransferases"/>
    <property type="match status" value="1"/>
</dbReference>
<reference evidence="2 3" key="1">
    <citation type="submission" date="2022-04" db="EMBL/GenBank/DDBJ databases">
        <title>Diverse halophilic archaea isolated from saline environments.</title>
        <authorList>
            <person name="Cui H.-L."/>
        </authorList>
    </citation>
    <scope>NUCLEOTIDE SEQUENCE [LARGE SCALE GENOMIC DNA]</scope>
    <source>
        <strain evidence="2 3">XZYJT49</strain>
        <plasmid evidence="2 3">unnamed1</plasmid>
    </source>
</reference>
<accession>A0A8U0I167</accession>